<comment type="caution">
    <text evidence="1">The sequence shown here is derived from an EMBL/GenBank/DDBJ whole genome shotgun (WGS) entry which is preliminary data.</text>
</comment>
<gene>
    <name evidence="1" type="ORF">TRAPUB_13263</name>
</gene>
<organism evidence="1 2">
    <name type="scientific">Trametes pubescens</name>
    <name type="common">White-rot fungus</name>
    <dbReference type="NCBI Taxonomy" id="154538"/>
    <lineage>
        <taxon>Eukaryota</taxon>
        <taxon>Fungi</taxon>
        <taxon>Dikarya</taxon>
        <taxon>Basidiomycota</taxon>
        <taxon>Agaricomycotina</taxon>
        <taxon>Agaricomycetes</taxon>
        <taxon>Polyporales</taxon>
        <taxon>Polyporaceae</taxon>
        <taxon>Trametes</taxon>
    </lineage>
</organism>
<dbReference type="OrthoDB" id="5593818at2759"/>
<dbReference type="EMBL" id="MNAD01000803">
    <property type="protein sequence ID" value="OJT10158.1"/>
    <property type="molecule type" value="Genomic_DNA"/>
</dbReference>
<protein>
    <submittedName>
        <fullName evidence="1">Uncharacterized protein</fullName>
    </submittedName>
</protein>
<accession>A0A1M2VRG5</accession>
<name>A0A1M2VRG5_TRAPU</name>
<keyword evidence="2" id="KW-1185">Reference proteome</keyword>
<evidence type="ECO:0000313" key="2">
    <source>
        <dbReference type="Proteomes" id="UP000184267"/>
    </source>
</evidence>
<reference evidence="1 2" key="1">
    <citation type="submission" date="2016-10" db="EMBL/GenBank/DDBJ databases">
        <title>Genome sequence of the basidiomycete white-rot fungus Trametes pubescens.</title>
        <authorList>
            <person name="Makela M.R."/>
            <person name="Granchi Z."/>
            <person name="Peng M."/>
            <person name="De Vries R.P."/>
            <person name="Grigoriev I."/>
            <person name="Riley R."/>
            <person name="Hilden K."/>
        </authorList>
    </citation>
    <scope>NUCLEOTIDE SEQUENCE [LARGE SCALE GENOMIC DNA]</scope>
    <source>
        <strain evidence="1 2">FBCC735</strain>
    </source>
</reference>
<sequence>MVIEGMNRGDSLMRNSTKCRYTNFFFLGAGASDHIRRRKGAHPPANAAGVITVPLCAALPSLARPPMSSKQPQLGSLAIQAPTLTPRTVHVTPSTCRDISVFKGAFRRRCSATVPPALTSGIAPCSIAPGAPDLMSQYRKLDDTINMRLNRTTAQFRDRERSGLSGKGGVEEQACIQVWRELVGASGWPSRL</sequence>
<dbReference type="STRING" id="154538.A0A1M2VRG5"/>
<evidence type="ECO:0000313" key="1">
    <source>
        <dbReference type="EMBL" id="OJT10158.1"/>
    </source>
</evidence>
<proteinExistence type="predicted"/>
<dbReference type="AlphaFoldDB" id="A0A1M2VRG5"/>
<dbReference type="Proteomes" id="UP000184267">
    <property type="component" value="Unassembled WGS sequence"/>
</dbReference>